<dbReference type="AlphaFoldDB" id="A0A9W7GAD3"/>
<dbReference type="GO" id="GO:0034236">
    <property type="term" value="F:protein kinase A catalytic subunit binding"/>
    <property type="evidence" value="ECO:0007669"/>
    <property type="project" value="TreeGrafter"/>
</dbReference>
<feature type="region of interest" description="Disordered" evidence="1">
    <location>
        <begin position="617"/>
        <end position="636"/>
    </location>
</feature>
<dbReference type="CDD" id="cd00038">
    <property type="entry name" value="CAP_ED"/>
    <property type="match status" value="2"/>
</dbReference>
<dbReference type="InterPro" id="IPR014710">
    <property type="entry name" value="RmlC-like_jellyroll"/>
</dbReference>
<dbReference type="GO" id="GO:0004862">
    <property type="term" value="F:cAMP-dependent protein kinase inhibitor activity"/>
    <property type="evidence" value="ECO:0007669"/>
    <property type="project" value="TreeGrafter"/>
</dbReference>
<reference evidence="4" key="1">
    <citation type="journal article" date="2023" name="Commun. Biol.">
        <title>Genome analysis of Parmales, the sister group of diatoms, reveals the evolutionary specialization of diatoms from phago-mixotrophs to photoautotrophs.</title>
        <authorList>
            <person name="Ban H."/>
            <person name="Sato S."/>
            <person name="Yoshikawa S."/>
            <person name="Yamada K."/>
            <person name="Nakamura Y."/>
            <person name="Ichinomiya M."/>
            <person name="Sato N."/>
            <person name="Blanc-Mathieu R."/>
            <person name="Endo H."/>
            <person name="Kuwata A."/>
            <person name="Ogata H."/>
        </authorList>
    </citation>
    <scope>NUCLEOTIDE SEQUENCE [LARGE SCALE GENOMIC DNA]</scope>
</reference>
<dbReference type="PANTHER" id="PTHR11635:SF152">
    <property type="entry name" value="CAMP-DEPENDENT PROTEIN KINASE TYPE I REGULATORY SUBUNIT-RELATED"/>
    <property type="match status" value="1"/>
</dbReference>
<dbReference type="SUPFAM" id="SSF51206">
    <property type="entry name" value="cAMP-binding domain-like"/>
    <property type="match status" value="2"/>
</dbReference>
<organism evidence="3 4">
    <name type="scientific">Triparma columacea</name>
    <dbReference type="NCBI Taxonomy" id="722753"/>
    <lineage>
        <taxon>Eukaryota</taxon>
        <taxon>Sar</taxon>
        <taxon>Stramenopiles</taxon>
        <taxon>Ochrophyta</taxon>
        <taxon>Bolidophyceae</taxon>
        <taxon>Parmales</taxon>
        <taxon>Triparmaceae</taxon>
        <taxon>Triparma</taxon>
    </lineage>
</organism>
<dbReference type="Gene3D" id="2.60.120.10">
    <property type="entry name" value="Jelly Rolls"/>
    <property type="match status" value="2"/>
</dbReference>
<feature type="domain" description="Cyclic nucleotide-binding" evidence="2">
    <location>
        <begin position="164"/>
        <end position="297"/>
    </location>
</feature>
<dbReference type="GO" id="GO:0030552">
    <property type="term" value="F:cAMP binding"/>
    <property type="evidence" value="ECO:0007669"/>
    <property type="project" value="TreeGrafter"/>
</dbReference>
<proteinExistence type="predicted"/>
<sequence>MDAKDMDVEALDLFDMDPNGSEKSVSTAPAFPYRKERQGTITDLNHTDNLMVNSRAVDFERVRQETMFNVKINNMVSGNKELCLLLFARATKRYTEYRLGSYKVAWLNWMALIRQERKVEKRRQHFASRQISMSHLKDTQEGGAKRNKEQVRDMINWMQNEKIFPKEIPEKMLEDICTNMSNRVLRKGETVFLQGDIGESYYIIIDGAIDLYFQEDNEHELRMRLVREKEQRKFASIDWTLRGDELGRKMKRMPVGVSFGELSLLNDEYSHRSCTALAGIVNTQLCVIDRALYNRTLLKFHQNAAVMQTLRGKISEHEAFRAWEPDTRKQVLDHSTLHTFSCGSCIYNKHDKITHIFFILKGEVALVTDGRARHKKYKKKRKKKKDSNQEGTSTLERVIFDEETHPHHIFSNNEKHFEILRQSDGALLGDVEALYHIEEYCTTGVVKSRECTFLSIPLDVYMRCVKHHKHTYGVALESAAVKRAFEAKRFKEEVDKHKKIEVEQNEKMKKGVGIGSLKLIHKMGIMDKIRLDKTMEDTQRLKMEKEATGERRKLPKIVTDHVSTGIPISVDDVFRLSPKSVGGSASSGVPGVPMSFLTPTRLGRVGGTTLSPITAPLSDPTYDRKRLRGVPRGRGGGGYYNRLEELKTPSTATGRGVYSGLLSLNKKGKFDLSKSLRSTVYTEQKVKDLMHMAKKNQSGRKYVVGEGIMRPKTGISKVQPIVHT</sequence>
<dbReference type="InterPro" id="IPR018490">
    <property type="entry name" value="cNMP-bd_dom_sf"/>
</dbReference>
<evidence type="ECO:0000313" key="3">
    <source>
        <dbReference type="EMBL" id="GMI41254.1"/>
    </source>
</evidence>
<dbReference type="PANTHER" id="PTHR11635">
    <property type="entry name" value="CAMP-DEPENDENT PROTEIN KINASE REGULATORY CHAIN"/>
    <property type="match status" value="1"/>
</dbReference>
<name>A0A9W7GAD3_9STRA</name>
<dbReference type="PROSITE" id="PS50042">
    <property type="entry name" value="CNMP_BINDING_3"/>
    <property type="match status" value="2"/>
</dbReference>
<protein>
    <recommendedName>
        <fullName evidence="2">Cyclic nucleotide-binding domain-containing protein</fullName>
    </recommendedName>
</protein>
<feature type="domain" description="Cyclic nucleotide-binding" evidence="2">
    <location>
        <begin position="319"/>
        <end position="367"/>
    </location>
</feature>
<dbReference type="Proteomes" id="UP001165065">
    <property type="component" value="Unassembled WGS sequence"/>
</dbReference>
<keyword evidence="4" id="KW-1185">Reference proteome</keyword>
<gene>
    <name evidence="3" type="ORF">TrCOL_g13437</name>
</gene>
<evidence type="ECO:0000256" key="1">
    <source>
        <dbReference type="SAM" id="MobiDB-lite"/>
    </source>
</evidence>
<evidence type="ECO:0000259" key="2">
    <source>
        <dbReference type="PROSITE" id="PS50042"/>
    </source>
</evidence>
<accession>A0A9W7GAD3</accession>
<dbReference type="EMBL" id="BRYA01000145">
    <property type="protein sequence ID" value="GMI41254.1"/>
    <property type="molecule type" value="Genomic_DNA"/>
</dbReference>
<dbReference type="GO" id="GO:0005952">
    <property type="term" value="C:cAMP-dependent protein kinase complex"/>
    <property type="evidence" value="ECO:0007669"/>
    <property type="project" value="InterPro"/>
</dbReference>
<dbReference type="GO" id="GO:0005829">
    <property type="term" value="C:cytosol"/>
    <property type="evidence" value="ECO:0007669"/>
    <property type="project" value="TreeGrafter"/>
</dbReference>
<evidence type="ECO:0000313" key="4">
    <source>
        <dbReference type="Proteomes" id="UP001165065"/>
    </source>
</evidence>
<dbReference type="OrthoDB" id="2021138at2759"/>
<dbReference type="InterPro" id="IPR050503">
    <property type="entry name" value="cAMP-dep_PK_reg_su-like"/>
</dbReference>
<dbReference type="SMART" id="SM00100">
    <property type="entry name" value="cNMP"/>
    <property type="match status" value="2"/>
</dbReference>
<dbReference type="InterPro" id="IPR000595">
    <property type="entry name" value="cNMP-bd_dom"/>
</dbReference>
<comment type="caution">
    <text evidence="3">The sequence shown here is derived from an EMBL/GenBank/DDBJ whole genome shotgun (WGS) entry which is preliminary data.</text>
</comment>